<dbReference type="EMBL" id="MU001635">
    <property type="protein sequence ID" value="KAF2483012.1"/>
    <property type="molecule type" value="Genomic_DNA"/>
</dbReference>
<dbReference type="AlphaFoldDB" id="A0A6A6PSR1"/>
<feature type="region of interest" description="Disordered" evidence="8">
    <location>
        <begin position="23"/>
        <end position="221"/>
    </location>
</feature>
<keyword evidence="2" id="KW-0813">Transport</keyword>
<feature type="compositionally biased region" description="Low complexity" evidence="8">
    <location>
        <begin position="142"/>
        <end position="154"/>
    </location>
</feature>
<dbReference type="GO" id="GO:0005643">
    <property type="term" value="C:nuclear pore"/>
    <property type="evidence" value="ECO:0007669"/>
    <property type="project" value="UniProtKB-SubCell"/>
</dbReference>
<evidence type="ECO:0000256" key="8">
    <source>
        <dbReference type="SAM" id="MobiDB-lite"/>
    </source>
</evidence>
<evidence type="ECO:0000256" key="3">
    <source>
        <dbReference type="ARBA" id="ARBA00022816"/>
    </source>
</evidence>
<dbReference type="InterPro" id="IPR025574">
    <property type="entry name" value="Nucleoporin_FG_rpt"/>
</dbReference>
<keyword evidence="10" id="KW-1185">Reference proteome</keyword>
<dbReference type="Pfam" id="PF21121">
    <property type="entry name" value="Nup49_C"/>
    <property type="match status" value="1"/>
</dbReference>
<dbReference type="PANTHER" id="PTHR13437:SF2">
    <property type="entry name" value="NUCLEOPORIN P58_P45"/>
    <property type="match status" value="1"/>
</dbReference>
<evidence type="ECO:0000256" key="2">
    <source>
        <dbReference type="ARBA" id="ARBA00022448"/>
    </source>
</evidence>
<reference evidence="9" key="1">
    <citation type="journal article" date="2020" name="Stud. Mycol.">
        <title>101 Dothideomycetes genomes: a test case for predicting lifestyles and emergence of pathogens.</title>
        <authorList>
            <person name="Haridas S."/>
            <person name="Albert R."/>
            <person name="Binder M."/>
            <person name="Bloem J."/>
            <person name="Labutti K."/>
            <person name="Salamov A."/>
            <person name="Andreopoulos B."/>
            <person name="Baker S."/>
            <person name="Barry K."/>
            <person name="Bills G."/>
            <person name="Bluhm B."/>
            <person name="Cannon C."/>
            <person name="Castanera R."/>
            <person name="Culley D."/>
            <person name="Daum C."/>
            <person name="Ezra D."/>
            <person name="Gonzalez J."/>
            <person name="Henrissat B."/>
            <person name="Kuo A."/>
            <person name="Liang C."/>
            <person name="Lipzen A."/>
            <person name="Lutzoni F."/>
            <person name="Magnuson J."/>
            <person name="Mondo S."/>
            <person name="Nolan M."/>
            <person name="Ohm R."/>
            <person name="Pangilinan J."/>
            <person name="Park H.-J."/>
            <person name="Ramirez L."/>
            <person name="Alfaro M."/>
            <person name="Sun H."/>
            <person name="Tritt A."/>
            <person name="Yoshinaga Y."/>
            <person name="Zwiers L.-H."/>
            <person name="Turgeon B."/>
            <person name="Goodwin S."/>
            <person name="Spatafora J."/>
            <person name="Crous P."/>
            <person name="Grigoriev I."/>
        </authorList>
    </citation>
    <scope>NUCLEOTIDE SEQUENCE</scope>
    <source>
        <strain evidence="9">CBS 113389</strain>
    </source>
</reference>
<protein>
    <recommendedName>
        <fullName evidence="11">Nucleoporin NUP49/NSP49</fullName>
    </recommendedName>
</protein>
<evidence type="ECO:0008006" key="11">
    <source>
        <dbReference type="Google" id="ProtNLM"/>
    </source>
</evidence>
<dbReference type="Proteomes" id="UP000799767">
    <property type="component" value="Unassembled WGS sequence"/>
</dbReference>
<feature type="compositionally biased region" description="Low complexity" evidence="8">
    <location>
        <begin position="23"/>
        <end position="35"/>
    </location>
</feature>
<evidence type="ECO:0000256" key="6">
    <source>
        <dbReference type="ARBA" id="ARBA00023132"/>
    </source>
</evidence>
<dbReference type="RefSeq" id="XP_033589582.1">
    <property type="nucleotide sequence ID" value="XM_033732033.1"/>
</dbReference>
<dbReference type="GO" id="GO:0008139">
    <property type="term" value="F:nuclear localization sequence binding"/>
    <property type="evidence" value="ECO:0007669"/>
    <property type="project" value="InterPro"/>
</dbReference>
<dbReference type="PANTHER" id="PTHR13437">
    <property type="entry name" value="NUCLEOPORIN P58/P45 NUCLEOPORIN-LIKE PROTEIN 1"/>
    <property type="match status" value="1"/>
</dbReference>
<keyword evidence="3" id="KW-0509">mRNA transport</keyword>
<evidence type="ECO:0000313" key="10">
    <source>
        <dbReference type="Proteomes" id="UP000799767"/>
    </source>
</evidence>
<gene>
    <name evidence="9" type="ORF">BDY17DRAFT_279796</name>
</gene>
<dbReference type="GeneID" id="54473035"/>
<evidence type="ECO:0000256" key="5">
    <source>
        <dbReference type="ARBA" id="ARBA00023010"/>
    </source>
</evidence>
<evidence type="ECO:0000256" key="4">
    <source>
        <dbReference type="ARBA" id="ARBA00022927"/>
    </source>
</evidence>
<feature type="compositionally biased region" description="Polar residues" evidence="8">
    <location>
        <begin position="95"/>
        <end position="130"/>
    </location>
</feature>
<accession>A0A6A6PSR1</accession>
<proteinExistence type="predicted"/>
<dbReference type="OrthoDB" id="2538017at2759"/>
<feature type="compositionally biased region" description="Polar residues" evidence="8">
    <location>
        <begin position="40"/>
        <end position="50"/>
    </location>
</feature>
<sequence length="515" mass="54191">MAFGRSNSLSINTGATNSLFGQQQQNNAASQPPAAGGLFGNSTQQSTSAGSLFGGPAAQQQQQQQQQQTGGGGLFGNNTTQSSQQQSGGLFGNSTAQPQQQSGGLFGNTAAQPQQTSSLFGNTQSNTAQSSGGGLFGNTLNQSTQQQQQPQSTSLFGGAQTNKPAGSLFGTNNNQGTTSGSSLFGGSTLFGGNSQAQQQPGQSSLFGSQSQQQQQQQQPASNSIFGLSAKPAELQTSLLSSSQYRTSQFQPFAGKLSMGQAQSTAGVQQPAQGAVKINFDEMRPTTRYADLIDDIKAQLESIDQMIQKQEQNCRQIEAFLPEHGQKVPSLGPDVDLIKEKAEAVEHALAMDAGGVDMQRRVLESDRKDFQRCERVVMNLAQPLQYRYTGYGGASTSTGLDGDVAKDMDLVSNFFAPVAAELIKTLDLYASNLTEIEGHMRVIEQSAVAQEQQLVSKRAGVGGGAYANGDDTVRELADTLRGFEASILGAAGLVGQCREGVNELVLGRLSNGNGRR</sequence>
<dbReference type="GO" id="GO:0015031">
    <property type="term" value="P:protein transport"/>
    <property type="evidence" value="ECO:0007669"/>
    <property type="project" value="UniProtKB-KW"/>
</dbReference>
<evidence type="ECO:0000256" key="7">
    <source>
        <dbReference type="ARBA" id="ARBA00023242"/>
    </source>
</evidence>
<feature type="compositionally biased region" description="Polar residues" evidence="8">
    <location>
        <begin position="159"/>
        <end position="175"/>
    </location>
</feature>
<keyword evidence="4" id="KW-0653">Protein transport</keyword>
<organism evidence="9 10">
    <name type="scientific">Neohortaea acidophila</name>
    <dbReference type="NCBI Taxonomy" id="245834"/>
    <lineage>
        <taxon>Eukaryota</taxon>
        <taxon>Fungi</taxon>
        <taxon>Dikarya</taxon>
        <taxon>Ascomycota</taxon>
        <taxon>Pezizomycotina</taxon>
        <taxon>Dothideomycetes</taxon>
        <taxon>Dothideomycetidae</taxon>
        <taxon>Mycosphaerellales</taxon>
        <taxon>Teratosphaeriaceae</taxon>
        <taxon>Neohortaea</taxon>
    </lineage>
</organism>
<name>A0A6A6PSR1_9PEZI</name>
<keyword evidence="6" id="KW-0906">Nuclear pore complex</keyword>
<keyword evidence="5" id="KW-0811">Translocation</keyword>
<feature type="compositionally biased region" description="Low complexity" evidence="8">
    <location>
        <begin position="59"/>
        <end position="68"/>
    </location>
</feature>
<evidence type="ECO:0000256" key="1">
    <source>
        <dbReference type="ARBA" id="ARBA00004567"/>
    </source>
</evidence>
<evidence type="ECO:0000313" key="9">
    <source>
        <dbReference type="EMBL" id="KAF2483012.1"/>
    </source>
</evidence>
<dbReference type="GO" id="GO:0051028">
    <property type="term" value="P:mRNA transport"/>
    <property type="evidence" value="ECO:0007669"/>
    <property type="project" value="UniProtKB-KW"/>
</dbReference>
<feature type="compositionally biased region" description="Low complexity" evidence="8">
    <location>
        <begin position="76"/>
        <end position="94"/>
    </location>
</feature>
<dbReference type="InterPro" id="IPR024882">
    <property type="entry name" value="NUP58/p45/49"/>
</dbReference>
<keyword evidence="7" id="KW-0539">Nucleus</keyword>
<feature type="compositionally biased region" description="Low complexity" evidence="8">
    <location>
        <begin position="176"/>
        <end position="219"/>
    </location>
</feature>
<comment type="subcellular location">
    <subcellularLocation>
        <location evidence="1">Nucleus</location>
        <location evidence="1">Nuclear pore complex</location>
    </subcellularLocation>
</comment>
<dbReference type="GO" id="GO:0017056">
    <property type="term" value="F:structural constituent of nuclear pore"/>
    <property type="evidence" value="ECO:0007669"/>
    <property type="project" value="InterPro"/>
</dbReference>
<dbReference type="Pfam" id="PF13634">
    <property type="entry name" value="Nucleoporin_FG"/>
    <property type="match status" value="2"/>
</dbReference>